<dbReference type="AlphaFoldDB" id="A0A426Y3C0"/>
<organism evidence="2 3">
    <name type="scientific">Ensete ventricosum</name>
    <name type="common">Abyssinian banana</name>
    <name type="synonym">Musa ensete</name>
    <dbReference type="NCBI Taxonomy" id="4639"/>
    <lineage>
        <taxon>Eukaryota</taxon>
        <taxon>Viridiplantae</taxon>
        <taxon>Streptophyta</taxon>
        <taxon>Embryophyta</taxon>
        <taxon>Tracheophyta</taxon>
        <taxon>Spermatophyta</taxon>
        <taxon>Magnoliopsida</taxon>
        <taxon>Liliopsida</taxon>
        <taxon>Zingiberales</taxon>
        <taxon>Musaceae</taxon>
        <taxon>Ensete</taxon>
    </lineage>
</organism>
<dbReference type="Proteomes" id="UP000287651">
    <property type="component" value="Unassembled WGS sequence"/>
</dbReference>
<comment type="caution">
    <text evidence="2">The sequence shown here is derived from an EMBL/GenBank/DDBJ whole genome shotgun (WGS) entry which is preliminary data.</text>
</comment>
<evidence type="ECO:0000313" key="3">
    <source>
        <dbReference type="Proteomes" id="UP000287651"/>
    </source>
</evidence>
<feature type="compositionally biased region" description="Basic and acidic residues" evidence="1">
    <location>
        <begin position="26"/>
        <end position="39"/>
    </location>
</feature>
<accession>A0A426Y3C0</accession>
<reference evidence="2 3" key="1">
    <citation type="journal article" date="2014" name="Agronomy (Basel)">
        <title>A Draft Genome Sequence for Ensete ventricosum, the Drought-Tolerant Tree Against Hunger.</title>
        <authorList>
            <person name="Harrison J."/>
            <person name="Moore K.A."/>
            <person name="Paszkiewicz K."/>
            <person name="Jones T."/>
            <person name="Grant M."/>
            <person name="Ambacheew D."/>
            <person name="Muzemil S."/>
            <person name="Studholme D.J."/>
        </authorList>
    </citation>
    <scope>NUCLEOTIDE SEQUENCE [LARGE SCALE GENOMIC DNA]</scope>
</reference>
<protein>
    <submittedName>
        <fullName evidence="2">Uncharacterized protein</fullName>
    </submittedName>
</protein>
<feature type="region of interest" description="Disordered" evidence="1">
    <location>
        <begin position="17"/>
        <end position="77"/>
    </location>
</feature>
<evidence type="ECO:0000256" key="1">
    <source>
        <dbReference type="SAM" id="MobiDB-lite"/>
    </source>
</evidence>
<sequence length="77" mass="8900">MTVDYSRLSFRNVTSGTSAWLRPGYGKKEREEAKKKEKEGEEEGDVYSRRTSGRRCGEPREVATSSRRSSPRRLLLF</sequence>
<feature type="compositionally biased region" description="Low complexity" evidence="1">
    <location>
        <begin position="65"/>
        <end position="77"/>
    </location>
</feature>
<proteinExistence type="predicted"/>
<dbReference type="EMBL" id="AMZH03015319">
    <property type="protein sequence ID" value="RRT46236.1"/>
    <property type="molecule type" value="Genomic_DNA"/>
</dbReference>
<name>A0A426Y3C0_ENSVE</name>
<gene>
    <name evidence="2" type="ORF">B296_00054570</name>
</gene>
<evidence type="ECO:0000313" key="2">
    <source>
        <dbReference type="EMBL" id="RRT46236.1"/>
    </source>
</evidence>